<sequence>MDSGTVGITKVLELSWSQKSPTKKSRRTAYVGWAGGSAQAENAKDAAPVGRKDPVDRLEIDALYGRALGLSNGQTVDLTFFKEAVTGQSIHVEPLTADDWEILELHAGYLEEHLLRQIRVVYPGQILTVWVYQQTLIRLRVVSTSPTAKCVKLDVDAEVVVAPKTRRGPVLAPADIAPTAISADRSDGRKRPKRWVGRFDTRREFQKAMS</sequence>
<gene>
    <name evidence="4" type="primary">PEX1_2</name>
    <name evidence="4" type="ORF">HK097_009162</name>
</gene>
<evidence type="ECO:0000256" key="2">
    <source>
        <dbReference type="ARBA" id="ARBA00022840"/>
    </source>
</evidence>
<dbReference type="Pfam" id="PF09262">
    <property type="entry name" value="PEX-1N"/>
    <property type="match status" value="1"/>
</dbReference>
<dbReference type="Proteomes" id="UP001212841">
    <property type="component" value="Unassembled WGS sequence"/>
</dbReference>
<dbReference type="GO" id="GO:0005524">
    <property type="term" value="F:ATP binding"/>
    <property type="evidence" value="ECO:0007669"/>
    <property type="project" value="UniProtKB-KW"/>
</dbReference>
<protein>
    <submittedName>
        <fullName evidence="4">Peroxisome biosynthesis protein pex1</fullName>
    </submittedName>
</protein>
<comment type="caution">
    <text evidence="4">The sequence shown here is derived from an EMBL/GenBank/DDBJ whole genome shotgun (WGS) entry which is preliminary data.</text>
</comment>
<dbReference type="FunFam" id="3.10.330.10:FF:000004">
    <property type="entry name" value="Peroxisome biogenesis factor 1"/>
    <property type="match status" value="1"/>
</dbReference>
<dbReference type="InterPro" id="IPR015342">
    <property type="entry name" value="PEX1-N_C-lobe"/>
</dbReference>
<dbReference type="GO" id="GO:0005777">
    <property type="term" value="C:peroxisome"/>
    <property type="evidence" value="ECO:0007669"/>
    <property type="project" value="InterPro"/>
</dbReference>
<dbReference type="AlphaFoldDB" id="A0AAD5X4R7"/>
<dbReference type="Gene3D" id="3.10.330.10">
    <property type="match status" value="1"/>
</dbReference>
<evidence type="ECO:0000313" key="4">
    <source>
        <dbReference type="EMBL" id="KAJ3049838.1"/>
    </source>
</evidence>
<accession>A0AAD5X4R7</accession>
<evidence type="ECO:0000256" key="1">
    <source>
        <dbReference type="ARBA" id="ARBA00022741"/>
    </source>
</evidence>
<evidence type="ECO:0000259" key="3">
    <source>
        <dbReference type="Pfam" id="PF09262"/>
    </source>
</evidence>
<evidence type="ECO:0000313" key="5">
    <source>
        <dbReference type="Proteomes" id="UP001212841"/>
    </source>
</evidence>
<dbReference type="GO" id="GO:0007031">
    <property type="term" value="P:peroxisome organization"/>
    <property type="evidence" value="ECO:0007669"/>
    <property type="project" value="InterPro"/>
</dbReference>
<keyword evidence="1" id="KW-0547">Nucleotide-binding</keyword>
<proteinExistence type="predicted"/>
<keyword evidence="2" id="KW-0067">ATP-binding</keyword>
<keyword evidence="5" id="KW-1185">Reference proteome</keyword>
<name>A0AAD5X4R7_9FUNG</name>
<dbReference type="EMBL" id="JADGJD010000588">
    <property type="protein sequence ID" value="KAJ3049838.1"/>
    <property type="molecule type" value="Genomic_DNA"/>
</dbReference>
<reference evidence="4" key="1">
    <citation type="submission" date="2020-05" db="EMBL/GenBank/DDBJ databases">
        <title>Phylogenomic resolution of chytrid fungi.</title>
        <authorList>
            <person name="Stajich J.E."/>
            <person name="Amses K."/>
            <person name="Simmons R."/>
            <person name="Seto K."/>
            <person name="Myers J."/>
            <person name="Bonds A."/>
            <person name="Quandt C.A."/>
            <person name="Barry K."/>
            <person name="Liu P."/>
            <person name="Grigoriev I."/>
            <person name="Longcore J.E."/>
            <person name="James T.Y."/>
        </authorList>
    </citation>
    <scope>NUCLEOTIDE SEQUENCE</scope>
    <source>
        <strain evidence="4">JEL0318</strain>
    </source>
</reference>
<feature type="domain" description="Peroxisomal ATPase PEX1 N-terminal C-lobe" evidence="3">
    <location>
        <begin position="88"/>
        <end position="163"/>
    </location>
</feature>
<organism evidence="4 5">
    <name type="scientific">Rhizophlyctis rosea</name>
    <dbReference type="NCBI Taxonomy" id="64517"/>
    <lineage>
        <taxon>Eukaryota</taxon>
        <taxon>Fungi</taxon>
        <taxon>Fungi incertae sedis</taxon>
        <taxon>Chytridiomycota</taxon>
        <taxon>Chytridiomycota incertae sedis</taxon>
        <taxon>Chytridiomycetes</taxon>
        <taxon>Rhizophlyctidales</taxon>
        <taxon>Rhizophlyctidaceae</taxon>
        <taxon>Rhizophlyctis</taxon>
    </lineage>
</organism>
<dbReference type="SUPFAM" id="SSF54585">
    <property type="entry name" value="Cdc48 domain 2-like"/>
    <property type="match status" value="1"/>
</dbReference>
<dbReference type="InterPro" id="IPR029067">
    <property type="entry name" value="CDC48_domain_2-like_sf"/>
</dbReference>